<dbReference type="EMBL" id="JARJLG010000274">
    <property type="protein sequence ID" value="KAJ7720874.1"/>
    <property type="molecule type" value="Genomic_DNA"/>
</dbReference>
<accession>A0AAD7MKS7</accession>
<comment type="caution">
    <text evidence="1">The sequence shown here is derived from an EMBL/GenBank/DDBJ whole genome shotgun (WGS) entry which is preliminary data.</text>
</comment>
<evidence type="ECO:0000313" key="2">
    <source>
        <dbReference type="Proteomes" id="UP001215280"/>
    </source>
</evidence>
<dbReference type="AlphaFoldDB" id="A0AAD7MKS7"/>
<dbReference type="Proteomes" id="UP001215280">
    <property type="component" value="Unassembled WGS sequence"/>
</dbReference>
<keyword evidence="2" id="KW-1185">Reference proteome</keyword>
<gene>
    <name evidence="1" type="ORF">DFH07DRAFT_933003</name>
</gene>
<proteinExistence type="predicted"/>
<reference evidence="1" key="1">
    <citation type="submission" date="2023-03" db="EMBL/GenBank/DDBJ databases">
        <title>Massive genome expansion in bonnet fungi (Mycena s.s.) driven by repeated elements and novel gene families across ecological guilds.</title>
        <authorList>
            <consortium name="Lawrence Berkeley National Laboratory"/>
            <person name="Harder C.B."/>
            <person name="Miyauchi S."/>
            <person name="Viragh M."/>
            <person name="Kuo A."/>
            <person name="Thoen E."/>
            <person name="Andreopoulos B."/>
            <person name="Lu D."/>
            <person name="Skrede I."/>
            <person name="Drula E."/>
            <person name="Henrissat B."/>
            <person name="Morin E."/>
            <person name="Kohler A."/>
            <person name="Barry K."/>
            <person name="LaButti K."/>
            <person name="Morin E."/>
            <person name="Salamov A."/>
            <person name="Lipzen A."/>
            <person name="Mereny Z."/>
            <person name="Hegedus B."/>
            <person name="Baldrian P."/>
            <person name="Stursova M."/>
            <person name="Weitz H."/>
            <person name="Taylor A."/>
            <person name="Grigoriev I.V."/>
            <person name="Nagy L.G."/>
            <person name="Martin F."/>
            <person name="Kauserud H."/>
        </authorList>
    </citation>
    <scope>NUCLEOTIDE SEQUENCE</scope>
    <source>
        <strain evidence="1">CBHHK188m</strain>
    </source>
</reference>
<organism evidence="1 2">
    <name type="scientific">Mycena maculata</name>
    <dbReference type="NCBI Taxonomy" id="230809"/>
    <lineage>
        <taxon>Eukaryota</taxon>
        <taxon>Fungi</taxon>
        <taxon>Dikarya</taxon>
        <taxon>Basidiomycota</taxon>
        <taxon>Agaricomycotina</taxon>
        <taxon>Agaricomycetes</taxon>
        <taxon>Agaricomycetidae</taxon>
        <taxon>Agaricales</taxon>
        <taxon>Marasmiineae</taxon>
        <taxon>Mycenaceae</taxon>
        <taxon>Mycena</taxon>
    </lineage>
</organism>
<name>A0AAD7MKS7_9AGAR</name>
<dbReference type="Gene3D" id="2.60.120.260">
    <property type="entry name" value="Galactose-binding domain-like"/>
    <property type="match status" value="1"/>
</dbReference>
<sequence length="190" mass="20907">MSVIVDNEDDILQYTGTWSQGGASVEYLTTTSTGASGDTVTFSFEGTYVAVYATVGPGSGSNMNFVIDQTPATTYIAPPTTSPIYHQELWTSNVLDEGPHTLLVTTGPLNGQSLWLDYLLYKTTSIGETDNIFIDDNDTSVQYFAGWQSVPSFEEYFQHTAHICQVAECSLSLEFEGADWIVFFHLTYTV</sequence>
<evidence type="ECO:0000313" key="1">
    <source>
        <dbReference type="EMBL" id="KAJ7720874.1"/>
    </source>
</evidence>
<protein>
    <submittedName>
        <fullName evidence="1">Uncharacterized protein</fullName>
    </submittedName>
</protein>